<accession>A0AAE3GB39</accession>
<protein>
    <submittedName>
        <fullName evidence="2">Uncharacterized protein</fullName>
    </submittedName>
</protein>
<sequence length="154" mass="15098">MRSVVAWIGTGSGAAGLLLVVVGTFLPWLRSGSVLRDSYQAIGSVRGLTNLNAGVGALLTAWIGIAPFAVLCVVLFTLGLRRTAAGLVVLFGTITGTTAGVAAVQGGDEGALIGITVAGPVVTLCGAVLAVVGAVAVLTATTRSAGRNPGGAQQ</sequence>
<keyword evidence="1" id="KW-1133">Transmembrane helix</keyword>
<reference evidence="2" key="1">
    <citation type="submission" date="2022-06" db="EMBL/GenBank/DDBJ databases">
        <title>Genomic Encyclopedia of Archaeal and Bacterial Type Strains, Phase II (KMG-II): from individual species to whole genera.</title>
        <authorList>
            <person name="Goeker M."/>
        </authorList>
    </citation>
    <scope>NUCLEOTIDE SEQUENCE</scope>
    <source>
        <strain evidence="2">DSM 43935</strain>
    </source>
</reference>
<proteinExistence type="predicted"/>
<keyword evidence="1" id="KW-0472">Membrane</keyword>
<evidence type="ECO:0000313" key="3">
    <source>
        <dbReference type="Proteomes" id="UP001206128"/>
    </source>
</evidence>
<dbReference type="Proteomes" id="UP001206128">
    <property type="component" value="Unassembled WGS sequence"/>
</dbReference>
<evidence type="ECO:0000256" key="1">
    <source>
        <dbReference type="SAM" id="Phobius"/>
    </source>
</evidence>
<feature type="transmembrane region" description="Helical" evidence="1">
    <location>
        <begin position="55"/>
        <end position="78"/>
    </location>
</feature>
<name>A0AAE3GB39_9PSEU</name>
<organism evidence="2 3">
    <name type="scientific">Goodfellowiella coeruleoviolacea</name>
    <dbReference type="NCBI Taxonomy" id="334858"/>
    <lineage>
        <taxon>Bacteria</taxon>
        <taxon>Bacillati</taxon>
        <taxon>Actinomycetota</taxon>
        <taxon>Actinomycetes</taxon>
        <taxon>Pseudonocardiales</taxon>
        <taxon>Pseudonocardiaceae</taxon>
        <taxon>Goodfellowiella</taxon>
    </lineage>
</organism>
<dbReference type="AlphaFoldDB" id="A0AAE3GB39"/>
<feature type="transmembrane region" description="Helical" evidence="1">
    <location>
        <begin position="85"/>
        <end position="105"/>
    </location>
</feature>
<feature type="transmembrane region" description="Helical" evidence="1">
    <location>
        <begin position="111"/>
        <end position="138"/>
    </location>
</feature>
<comment type="caution">
    <text evidence="2">The sequence shown here is derived from an EMBL/GenBank/DDBJ whole genome shotgun (WGS) entry which is preliminary data.</text>
</comment>
<keyword evidence="1" id="KW-0812">Transmembrane</keyword>
<dbReference type="RefSeq" id="WP_253766747.1">
    <property type="nucleotide sequence ID" value="NZ_JAMTCK010000001.1"/>
</dbReference>
<evidence type="ECO:0000313" key="2">
    <source>
        <dbReference type="EMBL" id="MCP2163799.1"/>
    </source>
</evidence>
<keyword evidence="3" id="KW-1185">Reference proteome</keyword>
<gene>
    <name evidence="2" type="ORF">LX83_000639</name>
</gene>
<dbReference type="EMBL" id="JAMTCK010000001">
    <property type="protein sequence ID" value="MCP2163799.1"/>
    <property type="molecule type" value="Genomic_DNA"/>
</dbReference>
<feature type="transmembrane region" description="Helical" evidence="1">
    <location>
        <begin position="7"/>
        <end position="29"/>
    </location>
</feature>